<dbReference type="Proteomes" id="UP000217954">
    <property type="component" value="Chromosome"/>
</dbReference>
<dbReference type="AlphaFoldDB" id="A0A1Z4EW04"/>
<sequence>MTITTTPRLPTRADLARRLKTRELDELDIAVHEAAHTVSGILSGGTLATALVTRPGRVVQHVHGLTKFRNTFDPYAHANVAYCGPWGQATWLDGLRRPTVATVDALLAAGGRCDAAAIDASGGMRRTIDVPALEHLMGRCWPNVLGLAGQLYSRGEITHDDALAALGLSRDNAPMGLACIKAGERPGTFRIHEPHMRF</sequence>
<accession>A0A1Z4EW04</accession>
<reference evidence="2" key="1">
    <citation type="journal article" date="2017" name="Genome Announc.">
        <title>Complete Genome Sequence of Mycobacterium stephanolepidis.</title>
        <authorList>
            <person name="Fukano H."/>
            <person name="Yoshida M."/>
            <person name="Katayama Y."/>
            <person name="Omatsu T."/>
            <person name="Mizutani T."/>
            <person name="Kurata O."/>
            <person name="Wada S."/>
            <person name="Hoshino Y."/>
        </authorList>
    </citation>
    <scope>NUCLEOTIDE SEQUENCE [LARGE SCALE GENOMIC DNA]</scope>
    <source>
        <strain evidence="2">NJB0901</strain>
    </source>
</reference>
<dbReference type="KEGG" id="mste:MSTE_01814"/>
<protein>
    <submittedName>
        <fullName evidence="1">Uncharacterized protein</fullName>
    </submittedName>
</protein>
<dbReference type="RefSeq" id="WP_096500569.1">
    <property type="nucleotide sequence ID" value="NZ_AP018165.1"/>
</dbReference>
<reference evidence="1 2" key="2">
    <citation type="journal article" date="2017" name="Int. J. Syst. Evol. Microbiol.">
        <title>Mycobacterium stephanolepidis sp. nov., a rapidly growing species related to Mycobacterium chelonae, isolated from marine teleost fish, Stephanolepis cirrhifer.</title>
        <authorList>
            <person name="Fukano H."/>
            <person name="Wada S."/>
            <person name="Kurata O."/>
            <person name="Katayama K."/>
            <person name="Fujiwara N."/>
            <person name="Hoshino Y."/>
        </authorList>
    </citation>
    <scope>NUCLEOTIDE SEQUENCE [LARGE SCALE GENOMIC DNA]</scope>
    <source>
        <strain evidence="1 2">NJB0901</strain>
    </source>
</reference>
<gene>
    <name evidence="1" type="ORF">MSTE_01814</name>
</gene>
<evidence type="ECO:0000313" key="2">
    <source>
        <dbReference type="Proteomes" id="UP000217954"/>
    </source>
</evidence>
<keyword evidence="2" id="KW-1185">Reference proteome</keyword>
<dbReference type="EMBL" id="AP018165">
    <property type="protein sequence ID" value="BAX97131.1"/>
    <property type="molecule type" value="Genomic_DNA"/>
</dbReference>
<dbReference type="OrthoDB" id="4619573at2"/>
<name>A0A1Z4EW04_9MYCO</name>
<evidence type="ECO:0000313" key="1">
    <source>
        <dbReference type="EMBL" id="BAX97131.1"/>
    </source>
</evidence>
<organism evidence="1 2">
    <name type="scientific">[Mycobacterium] stephanolepidis</name>
    <dbReference type="NCBI Taxonomy" id="1520670"/>
    <lineage>
        <taxon>Bacteria</taxon>
        <taxon>Bacillati</taxon>
        <taxon>Actinomycetota</taxon>
        <taxon>Actinomycetes</taxon>
        <taxon>Mycobacteriales</taxon>
        <taxon>Mycobacteriaceae</taxon>
        <taxon>Mycobacteroides</taxon>
    </lineage>
</organism>
<proteinExistence type="predicted"/>